<proteinExistence type="predicted"/>
<dbReference type="EMBL" id="WHVB01000006">
    <property type="protein sequence ID" value="KAF8481872.1"/>
    <property type="molecule type" value="Genomic_DNA"/>
</dbReference>
<protein>
    <submittedName>
        <fullName evidence="1">Uncharacterized protein</fullName>
    </submittedName>
</protein>
<keyword evidence="2" id="KW-1185">Reference proteome</keyword>
<comment type="caution">
    <text evidence="1">The sequence shown here is derived from an EMBL/GenBank/DDBJ whole genome shotgun (WGS) entry which is preliminary data.</text>
</comment>
<feature type="non-terminal residue" evidence="1">
    <location>
        <position position="140"/>
    </location>
</feature>
<sequence>MHTPTPTPDLVLGDTRTGYPRTCACVPTCWVTTCTRTRWGARVRVGRHAYALGGACTCWGARVRVGGCAFVFGGARTLWEVRVNVGGHAYMLGCAFVLWGARTRWEVRVRVGRCAFVFGGGARVRWGACACGRTRCVVVT</sequence>
<evidence type="ECO:0000313" key="1">
    <source>
        <dbReference type="EMBL" id="KAF8481872.1"/>
    </source>
</evidence>
<organism evidence="1 2">
    <name type="scientific">Russula ochroleuca</name>
    <dbReference type="NCBI Taxonomy" id="152965"/>
    <lineage>
        <taxon>Eukaryota</taxon>
        <taxon>Fungi</taxon>
        <taxon>Dikarya</taxon>
        <taxon>Basidiomycota</taxon>
        <taxon>Agaricomycotina</taxon>
        <taxon>Agaricomycetes</taxon>
        <taxon>Russulales</taxon>
        <taxon>Russulaceae</taxon>
        <taxon>Russula</taxon>
    </lineage>
</organism>
<name>A0A9P5MYJ0_9AGAM</name>
<dbReference type="AlphaFoldDB" id="A0A9P5MYJ0"/>
<gene>
    <name evidence="1" type="ORF">DFH94DRAFT_733519</name>
</gene>
<reference evidence="1" key="2">
    <citation type="journal article" date="2020" name="Nat. Commun.">
        <title>Large-scale genome sequencing of mycorrhizal fungi provides insights into the early evolution of symbiotic traits.</title>
        <authorList>
            <person name="Miyauchi S."/>
            <person name="Kiss E."/>
            <person name="Kuo A."/>
            <person name="Drula E."/>
            <person name="Kohler A."/>
            <person name="Sanchez-Garcia M."/>
            <person name="Morin E."/>
            <person name="Andreopoulos B."/>
            <person name="Barry K.W."/>
            <person name="Bonito G."/>
            <person name="Buee M."/>
            <person name="Carver A."/>
            <person name="Chen C."/>
            <person name="Cichocki N."/>
            <person name="Clum A."/>
            <person name="Culley D."/>
            <person name="Crous P.W."/>
            <person name="Fauchery L."/>
            <person name="Girlanda M."/>
            <person name="Hayes R.D."/>
            <person name="Keri Z."/>
            <person name="LaButti K."/>
            <person name="Lipzen A."/>
            <person name="Lombard V."/>
            <person name="Magnuson J."/>
            <person name="Maillard F."/>
            <person name="Murat C."/>
            <person name="Nolan M."/>
            <person name="Ohm R.A."/>
            <person name="Pangilinan J."/>
            <person name="Pereira M.F."/>
            <person name="Perotto S."/>
            <person name="Peter M."/>
            <person name="Pfister S."/>
            <person name="Riley R."/>
            <person name="Sitrit Y."/>
            <person name="Stielow J.B."/>
            <person name="Szollosi G."/>
            <person name="Zifcakova L."/>
            <person name="Stursova M."/>
            <person name="Spatafora J.W."/>
            <person name="Tedersoo L."/>
            <person name="Vaario L.M."/>
            <person name="Yamada A."/>
            <person name="Yan M."/>
            <person name="Wang P."/>
            <person name="Xu J."/>
            <person name="Bruns T."/>
            <person name="Baldrian P."/>
            <person name="Vilgalys R."/>
            <person name="Dunand C."/>
            <person name="Henrissat B."/>
            <person name="Grigoriev I.V."/>
            <person name="Hibbett D."/>
            <person name="Nagy L.G."/>
            <person name="Martin F.M."/>
        </authorList>
    </citation>
    <scope>NUCLEOTIDE SEQUENCE</scope>
    <source>
        <strain evidence="1">Prilba</strain>
    </source>
</reference>
<dbReference type="Proteomes" id="UP000759537">
    <property type="component" value="Unassembled WGS sequence"/>
</dbReference>
<accession>A0A9P5MYJ0</accession>
<reference evidence="1" key="1">
    <citation type="submission" date="2019-10" db="EMBL/GenBank/DDBJ databases">
        <authorList>
            <consortium name="DOE Joint Genome Institute"/>
            <person name="Kuo A."/>
            <person name="Miyauchi S."/>
            <person name="Kiss E."/>
            <person name="Drula E."/>
            <person name="Kohler A."/>
            <person name="Sanchez-Garcia M."/>
            <person name="Andreopoulos B."/>
            <person name="Barry K.W."/>
            <person name="Bonito G."/>
            <person name="Buee M."/>
            <person name="Carver A."/>
            <person name="Chen C."/>
            <person name="Cichocki N."/>
            <person name="Clum A."/>
            <person name="Culley D."/>
            <person name="Crous P.W."/>
            <person name="Fauchery L."/>
            <person name="Girlanda M."/>
            <person name="Hayes R."/>
            <person name="Keri Z."/>
            <person name="LaButti K."/>
            <person name="Lipzen A."/>
            <person name="Lombard V."/>
            <person name="Magnuson J."/>
            <person name="Maillard F."/>
            <person name="Morin E."/>
            <person name="Murat C."/>
            <person name="Nolan M."/>
            <person name="Ohm R."/>
            <person name="Pangilinan J."/>
            <person name="Pereira M."/>
            <person name="Perotto S."/>
            <person name="Peter M."/>
            <person name="Riley R."/>
            <person name="Sitrit Y."/>
            <person name="Stielow B."/>
            <person name="Szollosi G."/>
            <person name="Zifcakova L."/>
            <person name="Stursova M."/>
            <person name="Spatafora J.W."/>
            <person name="Tedersoo L."/>
            <person name="Vaario L.-M."/>
            <person name="Yamada A."/>
            <person name="Yan M."/>
            <person name="Wang P."/>
            <person name="Xu J."/>
            <person name="Bruns T."/>
            <person name="Baldrian P."/>
            <person name="Vilgalys R."/>
            <person name="Henrissat B."/>
            <person name="Grigoriev I.V."/>
            <person name="Hibbett D."/>
            <person name="Nagy L.G."/>
            <person name="Martin F.M."/>
        </authorList>
    </citation>
    <scope>NUCLEOTIDE SEQUENCE</scope>
    <source>
        <strain evidence="1">Prilba</strain>
    </source>
</reference>
<evidence type="ECO:0000313" key="2">
    <source>
        <dbReference type="Proteomes" id="UP000759537"/>
    </source>
</evidence>